<dbReference type="AlphaFoldDB" id="A0A0F9DW61"/>
<evidence type="ECO:0000313" key="1">
    <source>
        <dbReference type="EMBL" id="KKL65994.1"/>
    </source>
</evidence>
<sequence>MSDQVFRYNDVEDYLDPSVRGVAVSKKFATLDEAFKFRDIMCKGDPVNFYGVCHFTRMRV</sequence>
<reference evidence="1" key="1">
    <citation type="journal article" date="2015" name="Nature">
        <title>Complex archaea that bridge the gap between prokaryotes and eukaryotes.</title>
        <authorList>
            <person name="Spang A."/>
            <person name="Saw J.H."/>
            <person name="Jorgensen S.L."/>
            <person name="Zaremba-Niedzwiedzka K."/>
            <person name="Martijn J."/>
            <person name="Lind A.E."/>
            <person name="van Eijk R."/>
            <person name="Schleper C."/>
            <person name="Guy L."/>
            <person name="Ettema T.J."/>
        </authorList>
    </citation>
    <scope>NUCLEOTIDE SEQUENCE</scope>
</reference>
<gene>
    <name evidence="1" type="ORF">LCGC14_2149400</name>
</gene>
<dbReference type="EMBL" id="LAZR01027349">
    <property type="protein sequence ID" value="KKL65994.1"/>
    <property type="molecule type" value="Genomic_DNA"/>
</dbReference>
<organism evidence="1">
    <name type="scientific">marine sediment metagenome</name>
    <dbReference type="NCBI Taxonomy" id="412755"/>
    <lineage>
        <taxon>unclassified sequences</taxon>
        <taxon>metagenomes</taxon>
        <taxon>ecological metagenomes</taxon>
    </lineage>
</organism>
<name>A0A0F9DW61_9ZZZZ</name>
<accession>A0A0F9DW61</accession>
<proteinExistence type="predicted"/>
<protein>
    <submittedName>
        <fullName evidence="1">Uncharacterized protein</fullName>
    </submittedName>
</protein>
<comment type="caution">
    <text evidence="1">The sequence shown here is derived from an EMBL/GenBank/DDBJ whole genome shotgun (WGS) entry which is preliminary data.</text>
</comment>